<accession>A0A239U544</accession>
<comment type="caution">
    <text evidence="1">The sequence shown here is derived from an EMBL/GenBank/DDBJ whole genome shotgun (WGS) entry which is preliminary data.</text>
</comment>
<dbReference type="Proteomes" id="UP000321736">
    <property type="component" value="Unassembled WGS sequence"/>
</dbReference>
<sequence>MDSTLSTLKNQIQQKLNGIQRHEPVQYNQQLAHVLDEQNIPIQAKLACLAIDTSMSHLDSISGNNLSKNAILIGDLISAHFYTLTAEINDSVYLEAMSSAIIKVNEYKTSLHYKKLDREEMKNAVLYIETIFPIITIQHFKPHAELDEVTERLTAYAAQHHPSYLKGYSEIELNQVFEEMNCNIKQSRGN</sequence>
<dbReference type="EMBL" id="BKAR01000001">
    <property type="protein sequence ID" value="GEP83424.1"/>
    <property type="molecule type" value="Genomic_DNA"/>
</dbReference>
<proteinExistence type="predicted"/>
<name>A0A239U544_9STAP</name>
<dbReference type="AlphaFoldDB" id="A0A239U544"/>
<reference evidence="1 2" key="1">
    <citation type="submission" date="2019-07" db="EMBL/GenBank/DDBJ databases">
        <title>Whole genome shotgun sequence of Staphylococcus piscifermentans NBRC 109625.</title>
        <authorList>
            <person name="Hosoyama A."/>
            <person name="Uohara A."/>
            <person name="Ohji S."/>
            <person name="Ichikawa N."/>
        </authorList>
    </citation>
    <scope>NUCLEOTIDE SEQUENCE [LARGE SCALE GENOMIC DNA]</scope>
    <source>
        <strain evidence="1 2">NBRC 109625</strain>
    </source>
</reference>
<evidence type="ECO:0000313" key="1">
    <source>
        <dbReference type="EMBL" id="GEP83424.1"/>
    </source>
</evidence>
<keyword evidence="2" id="KW-1185">Reference proteome</keyword>
<dbReference type="GO" id="GO:0009234">
    <property type="term" value="P:menaquinone biosynthetic process"/>
    <property type="evidence" value="ECO:0007669"/>
    <property type="project" value="InterPro"/>
</dbReference>
<organism evidence="1 2">
    <name type="scientific">Staphylococcus piscifermentans</name>
    <dbReference type="NCBI Taxonomy" id="70258"/>
    <lineage>
        <taxon>Bacteria</taxon>
        <taxon>Bacillati</taxon>
        <taxon>Bacillota</taxon>
        <taxon>Bacilli</taxon>
        <taxon>Bacillales</taxon>
        <taxon>Staphylococcaceae</taxon>
        <taxon>Staphylococcus</taxon>
    </lineage>
</organism>
<gene>
    <name evidence="1" type="ORF">SPI02_00090</name>
</gene>
<dbReference type="RefSeq" id="WP_095105189.1">
    <property type="nucleotide sequence ID" value="NZ_BKAR01000001.1"/>
</dbReference>
<dbReference type="OrthoDB" id="2411143at2"/>
<protein>
    <submittedName>
        <fullName evidence="1">Uncharacterized protein</fullName>
    </submittedName>
</protein>
<evidence type="ECO:0000313" key="2">
    <source>
        <dbReference type="Proteomes" id="UP000321736"/>
    </source>
</evidence>
<dbReference type="Gene3D" id="1.20.120.1450">
    <property type="match status" value="1"/>
</dbReference>